<proteinExistence type="predicted"/>
<sequence length="80" mass="8580">MDQAYARVRQGLAGTGLRGGRGATKVKTFLPGDSLPAYQEGVAKLAMNVLHERAYAGDAAEPQAYRVRAMRYARTGPARA</sequence>
<dbReference type="EMBL" id="JAPDDR010000016">
    <property type="protein sequence ID" value="MCW1916480.1"/>
    <property type="molecule type" value="Genomic_DNA"/>
</dbReference>
<evidence type="ECO:0000313" key="1">
    <source>
        <dbReference type="EMBL" id="MCW1916480.1"/>
    </source>
</evidence>
<organism evidence="1 2">
    <name type="scientific">Luteolibacter rhizosphaerae</name>
    <dbReference type="NCBI Taxonomy" id="2989719"/>
    <lineage>
        <taxon>Bacteria</taxon>
        <taxon>Pseudomonadati</taxon>
        <taxon>Verrucomicrobiota</taxon>
        <taxon>Verrucomicrobiia</taxon>
        <taxon>Verrucomicrobiales</taxon>
        <taxon>Verrucomicrobiaceae</taxon>
        <taxon>Luteolibacter</taxon>
    </lineage>
</organism>
<protein>
    <submittedName>
        <fullName evidence="1">Uncharacterized protein</fullName>
    </submittedName>
</protein>
<keyword evidence="2" id="KW-1185">Reference proteome</keyword>
<dbReference type="RefSeq" id="WP_264516057.1">
    <property type="nucleotide sequence ID" value="NZ_JAPDDR010000016.1"/>
</dbReference>
<evidence type="ECO:0000313" key="2">
    <source>
        <dbReference type="Proteomes" id="UP001165653"/>
    </source>
</evidence>
<accession>A0ABT3G9G5</accession>
<gene>
    <name evidence="1" type="ORF">OJ996_23030</name>
</gene>
<reference evidence="1" key="1">
    <citation type="submission" date="2022-10" db="EMBL/GenBank/DDBJ databases">
        <title>Luteolibacter sp. GHJ8, whole genome shotgun sequencing project.</title>
        <authorList>
            <person name="Zhao G."/>
            <person name="Shen L."/>
        </authorList>
    </citation>
    <scope>NUCLEOTIDE SEQUENCE</scope>
    <source>
        <strain evidence="1">GHJ8</strain>
    </source>
</reference>
<comment type="caution">
    <text evidence="1">The sequence shown here is derived from an EMBL/GenBank/DDBJ whole genome shotgun (WGS) entry which is preliminary data.</text>
</comment>
<name>A0ABT3G9G5_9BACT</name>
<dbReference type="Proteomes" id="UP001165653">
    <property type="component" value="Unassembled WGS sequence"/>
</dbReference>